<reference evidence="3 4" key="1">
    <citation type="submission" date="2016-10" db="EMBL/GenBank/DDBJ databases">
        <authorList>
            <person name="de Groot N.N."/>
        </authorList>
    </citation>
    <scope>NUCLEOTIDE SEQUENCE [LARGE SCALE GENOMIC DNA]</scope>
    <source>
        <strain evidence="3 4">CGMCC 1.9109</strain>
    </source>
</reference>
<dbReference type="Proteomes" id="UP000183685">
    <property type="component" value="Unassembled WGS sequence"/>
</dbReference>
<feature type="transmembrane region" description="Helical" evidence="1">
    <location>
        <begin position="201"/>
        <end position="220"/>
    </location>
</feature>
<feature type="transmembrane region" description="Helical" evidence="1">
    <location>
        <begin position="57"/>
        <end position="78"/>
    </location>
</feature>
<keyword evidence="4" id="KW-1185">Reference proteome</keyword>
<dbReference type="GO" id="GO:0016740">
    <property type="term" value="F:transferase activity"/>
    <property type="evidence" value="ECO:0007669"/>
    <property type="project" value="InterPro"/>
</dbReference>
<evidence type="ECO:0000259" key="2">
    <source>
        <dbReference type="Pfam" id="PF02517"/>
    </source>
</evidence>
<dbReference type="STRING" id="637679.GCA_001550055_00238"/>
<dbReference type="AlphaFoldDB" id="A0A1G6UQZ8"/>
<feature type="transmembrane region" description="Helical" evidence="1">
    <location>
        <begin position="99"/>
        <end position="125"/>
    </location>
</feature>
<protein>
    <recommendedName>
        <fullName evidence="2">CAAX prenyl protease 2/Lysostaphin resistance protein A-like domain-containing protein</fullName>
    </recommendedName>
</protein>
<dbReference type="PANTHER" id="PTHR39430:SF1">
    <property type="entry name" value="PROTEASE"/>
    <property type="match status" value="1"/>
</dbReference>
<feature type="transmembrane region" description="Helical" evidence="1">
    <location>
        <begin position="280"/>
        <end position="298"/>
    </location>
</feature>
<accession>A0A1G6UQZ8</accession>
<feature type="transmembrane region" description="Helical" evidence="1">
    <location>
        <begin position="21"/>
        <end position="41"/>
    </location>
</feature>
<organism evidence="3 4">
    <name type="scientific">Kordiimonas lacus</name>
    <dbReference type="NCBI Taxonomy" id="637679"/>
    <lineage>
        <taxon>Bacteria</taxon>
        <taxon>Pseudomonadati</taxon>
        <taxon>Pseudomonadota</taxon>
        <taxon>Alphaproteobacteria</taxon>
        <taxon>Kordiimonadales</taxon>
        <taxon>Kordiimonadaceae</taxon>
        <taxon>Kordiimonas</taxon>
    </lineage>
</organism>
<keyword evidence="1" id="KW-0812">Transmembrane</keyword>
<feature type="domain" description="CAAX prenyl protease 2/Lysostaphin resistance protein A-like" evidence="2">
    <location>
        <begin position="138"/>
        <end position="236"/>
    </location>
</feature>
<keyword evidence="1" id="KW-1133">Transmembrane helix</keyword>
<dbReference type="GO" id="GO:0004175">
    <property type="term" value="F:endopeptidase activity"/>
    <property type="evidence" value="ECO:0007669"/>
    <property type="project" value="UniProtKB-ARBA"/>
</dbReference>
<feature type="transmembrane region" description="Helical" evidence="1">
    <location>
        <begin position="232"/>
        <end position="251"/>
    </location>
</feature>
<gene>
    <name evidence="3" type="ORF">SAMN04488071_0653</name>
</gene>
<evidence type="ECO:0000313" key="3">
    <source>
        <dbReference type="EMBL" id="SDD43126.1"/>
    </source>
</evidence>
<dbReference type="RefSeq" id="WP_068307930.1">
    <property type="nucleotide sequence ID" value="NZ_FNAK01000001.1"/>
</dbReference>
<dbReference type="InterPro" id="IPR001917">
    <property type="entry name" value="Aminotrans_II_pyridoxalP_BS"/>
</dbReference>
<name>A0A1G6UQZ8_9PROT</name>
<dbReference type="Pfam" id="PF02517">
    <property type="entry name" value="Rce1-like"/>
    <property type="match status" value="1"/>
</dbReference>
<feature type="transmembrane region" description="Helical" evidence="1">
    <location>
        <begin position="131"/>
        <end position="148"/>
    </location>
</feature>
<sequence length="307" mass="33794">MTTTFFQDALNGGKRTWPWAVPLLLVIFFFAGQVVAIVPAIESGWIAEDEIETYPNILYMLFIVFGAVMIPLLLWVRFFERRGLASIGLVRHTGAQRTFGKGFGLGAGMAALSVIGIWLVGGYAVEGPQDFMAVSYVPILLLALGFIVQSSVEEILFRGWMLSRLSERYGLWVGVLGNSMLFMLMHVGIGGDEPFKLGEFSIFFIMTMAFSIFLSFLVIRQKSVWGACAWHAAWNWSFITWFGVPTTGIALDIKPLWVDLMVKDGAPEWLTGGMAGPENSLVTMLVLIGGCVLLARGLKKKSTETAG</sequence>
<dbReference type="PROSITE" id="PS00599">
    <property type="entry name" value="AA_TRANSFER_CLASS_2"/>
    <property type="match status" value="1"/>
</dbReference>
<dbReference type="GO" id="GO:0080120">
    <property type="term" value="P:CAAX-box protein maturation"/>
    <property type="evidence" value="ECO:0007669"/>
    <property type="project" value="UniProtKB-ARBA"/>
</dbReference>
<evidence type="ECO:0000256" key="1">
    <source>
        <dbReference type="SAM" id="Phobius"/>
    </source>
</evidence>
<dbReference type="EMBL" id="FNAK01000001">
    <property type="protein sequence ID" value="SDD43126.1"/>
    <property type="molecule type" value="Genomic_DNA"/>
</dbReference>
<keyword evidence="1" id="KW-0472">Membrane</keyword>
<evidence type="ECO:0000313" key="4">
    <source>
        <dbReference type="Proteomes" id="UP000183685"/>
    </source>
</evidence>
<dbReference type="PANTHER" id="PTHR39430">
    <property type="entry name" value="MEMBRANE-ASSOCIATED PROTEASE-RELATED"/>
    <property type="match status" value="1"/>
</dbReference>
<feature type="transmembrane region" description="Helical" evidence="1">
    <location>
        <begin position="169"/>
        <end position="189"/>
    </location>
</feature>
<proteinExistence type="predicted"/>
<dbReference type="InterPro" id="IPR003675">
    <property type="entry name" value="Rce1/LyrA-like_dom"/>
</dbReference>